<evidence type="ECO:0000313" key="15">
    <source>
        <dbReference type="Proteomes" id="UP001298424"/>
    </source>
</evidence>
<sequence>MKRVFLFAATIAAMMLQLGAVLAFLGWSSGVNTLSSLFYFALLAVASALISVLLSKTLAQNSVGAQVVGEAKNDTEIWLLQCVRDLSQQWDLQPPKVALYHSPELNAFAAGSSRNRALIAVSTGLLENMSRDEVEAVLAHEVAHIGNGDMLTLALMQGVVNTVVVFPAHAVSRMAAKLGAGQRLVGGVYFAAYLGFQFFFGFFASVIVYRFSRVREYRADVGAARLVGVPKMICALQRLRGRGGCLRQDITTMGISGESDAKHAQTWLSSHPSLDKRIERLRIL</sequence>
<feature type="transmembrane region" description="Helical" evidence="12">
    <location>
        <begin position="33"/>
        <end position="54"/>
    </location>
</feature>
<feature type="transmembrane region" description="Helical" evidence="12">
    <location>
        <begin position="190"/>
        <end position="209"/>
    </location>
</feature>
<dbReference type="EC" id="3.4.24.-" evidence="14"/>
<evidence type="ECO:0000313" key="14">
    <source>
        <dbReference type="EMBL" id="MCG6503128.1"/>
    </source>
</evidence>
<dbReference type="NCBIfam" id="NF003965">
    <property type="entry name" value="PRK05457.1"/>
    <property type="match status" value="1"/>
</dbReference>
<comment type="cofactor">
    <cofactor evidence="11">
        <name>Zn(2+)</name>
        <dbReference type="ChEBI" id="CHEBI:29105"/>
    </cofactor>
    <text evidence="11">Binds 1 zinc ion per subunit.</text>
</comment>
<organism evidence="14 15">
    <name type="scientific">Kingella pumchi</name>
    <dbReference type="NCBI Taxonomy" id="2779506"/>
    <lineage>
        <taxon>Bacteria</taxon>
        <taxon>Pseudomonadati</taxon>
        <taxon>Pseudomonadota</taxon>
        <taxon>Betaproteobacteria</taxon>
        <taxon>Neisseriales</taxon>
        <taxon>Neisseriaceae</taxon>
        <taxon>Kingella</taxon>
    </lineage>
</organism>
<keyword evidence="2" id="KW-1003">Cell membrane</keyword>
<keyword evidence="4 12" id="KW-0812">Transmembrane</keyword>
<gene>
    <name evidence="14" type="primary">htpX</name>
    <name evidence="14" type="ORF">MB824_01225</name>
</gene>
<dbReference type="InterPro" id="IPR001915">
    <property type="entry name" value="Peptidase_M48"/>
</dbReference>
<evidence type="ECO:0000256" key="8">
    <source>
        <dbReference type="ARBA" id="ARBA00022989"/>
    </source>
</evidence>
<proteinExistence type="inferred from homology"/>
<evidence type="ECO:0000256" key="7">
    <source>
        <dbReference type="ARBA" id="ARBA00022833"/>
    </source>
</evidence>
<dbReference type="Pfam" id="PF01435">
    <property type="entry name" value="Peptidase_M48"/>
    <property type="match status" value="1"/>
</dbReference>
<dbReference type="GO" id="GO:0006508">
    <property type="term" value="P:proteolysis"/>
    <property type="evidence" value="ECO:0007669"/>
    <property type="project" value="UniProtKB-KW"/>
</dbReference>
<keyword evidence="7 11" id="KW-0862">Zinc</keyword>
<evidence type="ECO:0000256" key="6">
    <source>
        <dbReference type="ARBA" id="ARBA00022801"/>
    </source>
</evidence>
<dbReference type="CDD" id="cd07335">
    <property type="entry name" value="M48B_HtpX_like"/>
    <property type="match status" value="1"/>
</dbReference>
<keyword evidence="5" id="KW-0479">Metal-binding</keyword>
<evidence type="ECO:0000256" key="4">
    <source>
        <dbReference type="ARBA" id="ARBA00022692"/>
    </source>
</evidence>
<keyword evidence="9 11" id="KW-0482">Metalloprotease</keyword>
<evidence type="ECO:0000256" key="11">
    <source>
        <dbReference type="RuleBase" id="RU003983"/>
    </source>
</evidence>
<dbReference type="Gene3D" id="3.30.2010.10">
    <property type="entry name" value="Metalloproteases ('zincins'), catalytic domain"/>
    <property type="match status" value="1"/>
</dbReference>
<comment type="caution">
    <text evidence="14">The sequence shown here is derived from an EMBL/GenBank/DDBJ whole genome shotgun (WGS) entry which is preliminary data.</text>
</comment>
<comment type="subcellular location">
    <subcellularLocation>
        <location evidence="1">Cell membrane</location>
        <topology evidence="1">Multi-pass membrane protein</topology>
    </subcellularLocation>
</comment>
<evidence type="ECO:0000256" key="2">
    <source>
        <dbReference type="ARBA" id="ARBA00022475"/>
    </source>
</evidence>
<evidence type="ECO:0000259" key="13">
    <source>
        <dbReference type="Pfam" id="PF01435"/>
    </source>
</evidence>
<reference evidence="14 15" key="1">
    <citation type="submission" date="2022-02" db="EMBL/GenBank/DDBJ databases">
        <title>Genome sequence data of Kingella unionensis sp. nov. strain CICC 24913 (CCUG 75125).</title>
        <authorList>
            <person name="Xiao M."/>
        </authorList>
    </citation>
    <scope>NUCLEOTIDE SEQUENCE [LARGE SCALE GENOMIC DNA]</scope>
    <source>
        <strain evidence="14 15">CICC 24913</strain>
    </source>
</reference>
<dbReference type="InterPro" id="IPR050083">
    <property type="entry name" value="HtpX_protease"/>
</dbReference>
<evidence type="ECO:0000256" key="1">
    <source>
        <dbReference type="ARBA" id="ARBA00004651"/>
    </source>
</evidence>
<evidence type="ECO:0000256" key="9">
    <source>
        <dbReference type="ARBA" id="ARBA00023049"/>
    </source>
</evidence>
<keyword evidence="3 11" id="KW-0645">Protease</keyword>
<keyword evidence="10 12" id="KW-0472">Membrane</keyword>
<feature type="domain" description="Peptidase M48" evidence="13">
    <location>
        <begin position="77"/>
        <end position="282"/>
    </location>
</feature>
<dbReference type="PANTHER" id="PTHR43221:SF1">
    <property type="entry name" value="PROTEASE HTPX"/>
    <property type="match status" value="1"/>
</dbReference>
<keyword evidence="6 11" id="KW-0378">Hydrolase</keyword>
<feature type="transmembrane region" description="Helical" evidence="12">
    <location>
        <begin position="150"/>
        <end position="170"/>
    </location>
</feature>
<accession>A0ABS9NK12</accession>
<dbReference type="Proteomes" id="UP001298424">
    <property type="component" value="Unassembled WGS sequence"/>
</dbReference>
<protein>
    <submittedName>
        <fullName evidence="14">Protease HtpX</fullName>
        <ecNumber evidence="14">3.4.24.-</ecNumber>
    </submittedName>
</protein>
<comment type="similarity">
    <text evidence="11">Belongs to the peptidase M48 family.</text>
</comment>
<dbReference type="PANTHER" id="PTHR43221">
    <property type="entry name" value="PROTEASE HTPX"/>
    <property type="match status" value="1"/>
</dbReference>
<evidence type="ECO:0000256" key="3">
    <source>
        <dbReference type="ARBA" id="ARBA00022670"/>
    </source>
</evidence>
<name>A0ABS9NK12_9NEIS</name>
<dbReference type="EMBL" id="JAKOOW010000003">
    <property type="protein sequence ID" value="MCG6503128.1"/>
    <property type="molecule type" value="Genomic_DNA"/>
</dbReference>
<evidence type="ECO:0000256" key="5">
    <source>
        <dbReference type="ARBA" id="ARBA00022723"/>
    </source>
</evidence>
<dbReference type="RefSeq" id="WP_238745164.1">
    <property type="nucleotide sequence ID" value="NZ_JAKOOW010000003.1"/>
</dbReference>
<evidence type="ECO:0000256" key="10">
    <source>
        <dbReference type="ARBA" id="ARBA00023136"/>
    </source>
</evidence>
<keyword evidence="8 12" id="KW-1133">Transmembrane helix</keyword>
<keyword evidence="15" id="KW-1185">Reference proteome</keyword>
<evidence type="ECO:0000256" key="12">
    <source>
        <dbReference type="SAM" id="Phobius"/>
    </source>
</evidence>
<dbReference type="GO" id="GO:0008233">
    <property type="term" value="F:peptidase activity"/>
    <property type="evidence" value="ECO:0007669"/>
    <property type="project" value="UniProtKB-KW"/>
</dbReference>